<dbReference type="RefSeq" id="WP_382414329.1">
    <property type="nucleotide sequence ID" value="NZ_AP031500.1"/>
</dbReference>
<dbReference type="EMBL" id="JBHRTL010000004">
    <property type="protein sequence ID" value="MFC3154203.1"/>
    <property type="molecule type" value="Genomic_DNA"/>
</dbReference>
<organism evidence="1 2">
    <name type="scientific">Gilvimarinus japonicus</name>
    <dbReference type="NCBI Taxonomy" id="1796469"/>
    <lineage>
        <taxon>Bacteria</taxon>
        <taxon>Pseudomonadati</taxon>
        <taxon>Pseudomonadota</taxon>
        <taxon>Gammaproteobacteria</taxon>
        <taxon>Cellvibrionales</taxon>
        <taxon>Cellvibrionaceae</taxon>
        <taxon>Gilvimarinus</taxon>
    </lineage>
</organism>
<dbReference type="InterPro" id="IPR016024">
    <property type="entry name" value="ARM-type_fold"/>
</dbReference>
<proteinExistence type="predicted"/>
<sequence>MMYKYASITVALAFSFFAGTKYSDFLHNRYQEQESTLANKISIDDGTCENRKQYLFKKNQQLLSALEYERNQNPSNRTNKELIKKKPLAYDSKSRIKTLNDLDQYLSSMTPNNFHREIFVDLVALTNSSDEAFERIKNEFTLESDPSRVVLLARIIADSSHQEKIAFASELAHSDEAKKRRYAYSWLSNAPSKNYEIAQTLIEASYFEEDSDILTELIAAISEAESQGDPQVTQATIRRLSELSNHRDAHVSSRALEQVTSMVQNAGSMNLIRNNLNNPSKEVRLSALRGLQYFSNPDQDVLNHVTQLSQDPNNSKEVRGLAKDIIATYNTR</sequence>
<keyword evidence="2" id="KW-1185">Reference proteome</keyword>
<dbReference type="SUPFAM" id="SSF48371">
    <property type="entry name" value="ARM repeat"/>
    <property type="match status" value="1"/>
</dbReference>
<evidence type="ECO:0000313" key="1">
    <source>
        <dbReference type="EMBL" id="MFC3154203.1"/>
    </source>
</evidence>
<name>A0ABV7HJZ7_9GAMM</name>
<comment type="caution">
    <text evidence="1">The sequence shown here is derived from an EMBL/GenBank/DDBJ whole genome shotgun (WGS) entry which is preliminary data.</text>
</comment>
<evidence type="ECO:0008006" key="3">
    <source>
        <dbReference type="Google" id="ProtNLM"/>
    </source>
</evidence>
<dbReference type="Gene3D" id="1.25.10.10">
    <property type="entry name" value="Leucine-rich Repeat Variant"/>
    <property type="match status" value="1"/>
</dbReference>
<accession>A0ABV7HJZ7</accession>
<dbReference type="Proteomes" id="UP001595548">
    <property type="component" value="Unassembled WGS sequence"/>
</dbReference>
<evidence type="ECO:0000313" key="2">
    <source>
        <dbReference type="Proteomes" id="UP001595548"/>
    </source>
</evidence>
<dbReference type="InterPro" id="IPR011989">
    <property type="entry name" value="ARM-like"/>
</dbReference>
<protein>
    <recommendedName>
        <fullName evidence="3">HEAT repeat domain-containing protein</fullName>
    </recommendedName>
</protein>
<gene>
    <name evidence="1" type="ORF">ACFOEB_03240</name>
</gene>
<reference evidence="2" key="1">
    <citation type="journal article" date="2019" name="Int. J. Syst. Evol. Microbiol.">
        <title>The Global Catalogue of Microorganisms (GCM) 10K type strain sequencing project: providing services to taxonomists for standard genome sequencing and annotation.</title>
        <authorList>
            <consortium name="The Broad Institute Genomics Platform"/>
            <consortium name="The Broad Institute Genome Sequencing Center for Infectious Disease"/>
            <person name="Wu L."/>
            <person name="Ma J."/>
        </authorList>
    </citation>
    <scope>NUCLEOTIDE SEQUENCE [LARGE SCALE GENOMIC DNA]</scope>
    <source>
        <strain evidence="2">KCTC 52141</strain>
    </source>
</reference>